<keyword evidence="3" id="KW-1185">Reference proteome</keyword>
<dbReference type="Gene3D" id="3.20.20.140">
    <property type="entry name" value="Metal-dependent hydrolases"/>
    <property type="match status" value="1"/>
</dbReference>
<evidence type="ECO:0000313" key="3">
    <source>
        <dbReference type="Proteomes" id="UP000470772"/>
    </source>
</evidence>
<sequence length="161" mass="18097">MSHITSTHYQGASFFNLVNKLRETEVSIVVNPETNLYLQGRYANINIPRGMARVNYLLKHGVNVSLGSDNVSDVVYPLGTFNMIRVMEICRTAEWNCPLKVVTENGFRTINVNPPVIKEGEKAQLVVLRHDGSSLHYMPLLVLNGRNYVINNIKPEIGTVD</sequence>
<organism evidence="2 3">
    <name type="scientific">Sulfuracidifex metallicus DSM 6482 = JCM 9184</name>
    <dbReference type="NCBI Taxonomy" id="523847"/>
    <lineage>
        <taxon>Archaea</taxon>
        <taxon>Thermoproteota</taxon>
        <taxon>Thermoprotei</taxon>
        <taxon>Sulfolobales</taxon>
        <taxon>Sulfolobaceae</taxon>
        <taxon>Sulfuracidifex</taxon>
    </lineage>
</organism>
<evidence type="ECO:0000313" key="2">
    <source>
        <dbReference type="EMBL" id="MUN29040.1"/>
    </source>
</evidence>
<dbReference type="InterPro" id="IPR052349">
    <property type="entry name" value="Metallo-hydrolase_Enzymes"/>
</dbReference>
<protein>
    <submittedName>
        <fullName evidence="2">Amidohydrolase family protein</fullName>
    </submittedName>
</protein>
<dbReference type="Pfam" id="PF07969">
    <property type="entry name" value="Amidohydro_3"/>
    <property type="match status" value="1"/>
</dbReference>
<dbReference type="RefSeq" id="WP_156016603.1">
    <property type="nucleotide sequence ID" value="NZ_WGGD01000005.1"/>
</dbReference>
<dbReference type="SUPFAM" id="SSF51556">
    <property type="entry name" value="Metallo-dependent hydrolases"/>
    <property type="match status" value="1"/>
</dbReference>
<dbReference type="PANTHER" id="PTHR32027">
    <property type="entry name" value="CYTOSINE DEAMINASE"/>
    <property type="match status" value="1"/>
</dbReference>
<dbReference type="AlphaFoldDB" id="A0A6A9QL80"/>
<accession>A0A6A9QL80</accession>
<reference evidence="2 3" key="1">
    <citation type="submission" date="2019-10" db="EMBL/GenBank/DDBJ databases">
        <title>Sequencing and Assembly of Multiple Reported Metal-Biooxidizing Members of the Extremely Thermoacidophilic Archaeal Family Sulfolobaceae.</title>
        <authorList>
            <person name="Counts J.A."/>
            <person name="Kelly R.M."/>
        </authorList>
    </citation>
    <scope>NUCLEOTIDE SEQUENCE [LARGE SCALE GENOMIC DNA]</scope>
    <source>
        <strain evidence="2 3">DSM 6482</strain>
    </source>
</reference>
<name>A0A6A9QL80_SULME</name>
<comment type="caution">
    <text evidence="2">The sequence shown here is derived from an EMBL/GenBank/DDBJ whole genome shotgun (WGS) entry which is preliminary data.</text>
</comment>
<feature type="domain" description="Amidohydrolase 3" evidence="1">
    <location>
        <begin position="8"/>
        <end position="133"/>
    </location>
</feature>
<dbReference type="Proteomes" id="UP000470772">
    <property type="component" value="Unassembled WGS sequence"/>
</dbReference>
<dbReference type="GO" id="GO:0016814">
    <property type="term" value="F:hydrolase activity, acting on carbon-nitrogen (but not peptide) bonds, in cyclic amidines"/>
    <property type="evidence" value="ECO:0007669"/>
    <property type="project" value="TreeGrafter"/>
</dbReference>
<dbReference type="EMBL" id="WGGD01000005">
    <property type="protein sequence ID" value="MUN29040.1"/>
    <property type="molecule type" value="Genomic_DNA"/>
</dbReference>
<dbReference type="InterPro" id="IPR032466">
    <property type="entry name" value="Metal_Hydrolase"/>
</dbReference>
<evidence type="ECO:0000259" key="1">
    <source>
        <dbReference type="Pfam" id="PF07969"/>
    </source>
</evidence>
<proteinExistence type="predicted"/>
<dbReference type="PANTHER" id="PTHR32027:SF0">
    <property type="entry name" value="CYTOSINE DEAMINASE"/>
    <property type="match status" value="1"/>
</dbReference>
<gene>
    <name evidence="2" type="ORF">GC250_06235</name>
</gene>
<dbReference type="InterPro" id="IPR013108">
    <property type="entry name" value="Amidohydro_3"/>
</dbReference>
<keyword evidence="2" id="KW-0378">Hydrolase</keyword>